<dbReference type="InterPro" id="IPR003599">
    <property type="entry name" value="Ig_sub"/>
</dbReference>
<dbReference type="PANTHER" id="PTHR11494">
    <property type="entry name" value="CYTOTOXIC T-LYMPHOCYTE PROTEIN"/>
    <property type="match status" value="1"/>
</dbReference>
<evidence type="ECO:0000256" key="3">
    <source>
        <dbReference type="ARBA" id="ARBA00022729"/>
    </source>
</evidence>
<dbReference type="Pfam" id="PF07686">
    <property type="entry name" value="V-set"/>
    <property type="match status" value="1"/>
</dbReference>
<dbReference type="Gene3D" id="2.60.40.10">
    <property type="entry name" value="Immunoglobulins"/>
    <property type="match status" value="1"/>
</dbReference>
<dbReference type="GO" id="GO:0009897">
    <property type="term" value="C:external side of plasma membrane"/>
    <property type="evidence" value="ECO:0007669"/>
    <property type="project" value="TreeGrafter"/>
</dbReference>
<dbReference type="InterPro" id="IPR013783">
    <property type="entry name" value="Ig-like_fold"/>
</dbReference>
<evidence type="ECO:0000313" key="10">
    <source>
        <dbReference type="EMBL" id="KAJ7345438.1"/>
    </source>
</evidence>
<evidence type="ECO:0000256" key="4">
    <source>
        <dbReference type="ARBA" id="ARBA00022989"/>
    </source>
</evidence>
<comment type="subcellular location">
    <subcellularLocation>
        <location evidence="1">Membrane</location>
        <topology evidence="1">Single-pass type I membrane protein</topology>
    </subcellularLocation>
</comment>
<keyword evidence="7" id="KW-0325">Glycoprotein</keyword>
<dbReference type="InterPro" id="IPR013106">
    <property type="entry name" value="Ig_V-set"/>
</dbReference>
<dbReference type="GO" id="GO:0050853">
    <property type="term" value="P:B cell receptor signaling pathway"/>
    <property type="evidence" value="ECO:0007669"/>
    <property type="project" value="TreeGrafter"/>
</dbReference>
<sequence>MEVTQPTFLVARSQDPVNFICEYNHAKDVKELRVTLLKETGNTSVQICASPIPIQHDKPLSLKDRLHCQVSPGFESVNLTLRGLQSTDAGVYICKIERLYPPPYYPVMGNGTQLYVVGELRNLVGCLRRLDPKDAYMLNLSLNYITCKPATSDSPIAQSSPM</sequence>
<comment type="caution">
    <text evidence="10">The sequence shown here is derived from an EMBL/GenBank/DDBJ whole genome shotgun (WGS) entry which is preliminary data.</text>
</comment>
<proteinExistence type="predicted"/>
<keyword evidence="11" id="KW-1185">Reference proteome</keyword>
<dbReference type="SMART" id="SM00409">
    <property type="entry name" value="IG"/>
    <property type="match status" value="1"/>
</dbReference>
<evidence type="ECO:0000256" key="8">
    <source>
        <dbReference type="ARBA" id="ARBA00023319"/>
    </source>
</evidence>
<feature type="domain" description="Immunoglobulin" evidence="9">
    <location>
        <begin position="6"/>
        <end position="117"/>
    </location>
</feature>
<dbReference type="InterPro" id="IPR040216">
    <property type="entry name" value="CTLA4/CD28"/>
</dbReference>
<gene>
    <name evidence="10" type="ORF">JRQ81_001388</name>
</gene>
<evidence type="ECO:0000256" key="2">
    <source>
        <dbReference type="ARBA" id="ARBA00022692"/>
    </source>
</evidence>
<keyword evidence="4" id="KW-1133">Transmembrane helix</keyword>
<evidence type="ECO:0000256" key="7">
    <source>
        <dbReference type="ARBA" id="ARBA00023180"/>
    </source>
</evidence>
<keyword evidence="6" id="KW-1015">Disulfide bond</keyword>
<dbReference type="GO" id="GO:0050852">
    <property type="term" value="P:T cell receptor signaling pathway"/>
    <property type="evidence" value="ECO:0007669"/>
    <property type="project" value="TreeGrafter"/>
</dbReference>
<evidence type="ECO:0000313" key="11">
    <source>
        <dbReference type="Proteomes" id="UP001142489"/>
    </source>
</evidence>
<keyword evidence="5" id="KW-0472">Membrane</keyword>
<evidence type="ECO:0000259" key="9">
    <source>
        <dbReference type="SMART" id="SM00409"/>
    </source>
</evidence>
<dbReference type="OrthoDB" id="9908091at2759"/>
<organism evidence="10 11">
    <name type="scientific">Phrynocephalus forsythii</name>
    <dbReference type="NCBI Taxonomy" id="171643"/>
    <lineage>
        <taxon>Eukaryota</taxon>
        <taxon>Metazoa</taxon>
        <taxon>Chordata</taxon>
        <taxon>Craniata</taxon>
        <taxon>Vertebrata</taxon>
        <taxon>Euteleostomi</taxon>
        <taxon>Lepidosauria</taxon>
        <taxon>Squamata</taxon>
        <taxon>Bifurcata</taxon>
        <taxon>Unidentata</taxon>
        <taxon>Episquamata</taxon>
        <taxon>Toxicofera</taxon>
        <taxon>Iguania</taxon>
        <taxon>Acrodonta</taxon>
        <taxon>Agamidae</taxon>
        <taxon>Agaminae</taxon>
        <taxon>Phrynocephalus</taxon>
    </lineage>
</organism>
<keyword evidence="2" id="KW-0812">Transmembrane</keyword>
<keyword evidence="8" id="KW-0393">Immunoglobulin domain</keyword>
<name>A0A9Q1B7U1_9SAUR</name>
<dbReference type="EMBL" id="JAPFRF010000001">
    <property type="protein sequence ID" value="KAJ7345438.1"/>
    <property type="molecule type" value="Genomic_DNA"/>
</dbReference>
<dbReference type="Proteomes" id="UP001142489">
    <property type="component" value="Unassembled WGS sequence"/>
</dbReference>
<protein>
    <recommendedName>
        <fullName evidence="9">Immunoglobulin domain-containing protein</fullName>
    </recommendedName>
</protein>
<dbReference type="AlphaFoldDB" id="A0A9Q1B7U1"/>
<evidence type="ECO:0000256" key="5">
    <source>
        <dbReference type="ARBA" id="ARBA00023136"/>
    </source>
</evidence>
<dbReference type="InterPro" id="IPR036179">
    <property type="entry name" value="Ig-like_dom_sf"/>
</dbReference>
<dbReference type="SUPFAM" id="SSF48726">
    <property type="entry name" value="Immunoglobulin"/>
    <property type="match status" value="1"/>
</dbReference>
<dbReference type="GO" id="GO:0045590">
    <property type="term" value="P:negative regulation of regulatory T cell differentiation"/>
    <property type="evidence" value="ECO:0007669"/>
    <property type="project" value="TreeGrafter"/>
</dbReference>
<evidence type="ECO:0000256" key="1">
    <source>
        <dbReference type="ARBA" id="ARBA00004479"/>
    </source>
</evidence>
<reference evidence="10" key="1">
    <citation type="journal article" date="2023" name="DNA Res.">
        <title>Chromosome-level genome assembly of Phrynocephalus forsythii using third-generation DNA sequencing and Hi-C analysis.</title>
        <authorList>
            <person name="Qi Y."/>
            <person name="Zhao W."/>
            <person name="Zhao Y."/>
            <person name="Niu C."/>
            <person name="Cao S."/>
            <person name="Zhang Y."/>
        </authorList>
    </citation>
    <scope>NUCLEOTIDE SEQUENCE</scope>
    <source>
        <tissue evidence="10">Muscle</tissue>
    </source>
</reference>
<accession>A0A9Q1B7U1</accession>
<evidence type="ECO:0000256" key="6">
    <source>
        <dbReference type="ARBA" id="ARBA00023157"/>
    </source>
</evidence>
<dbReference type="PANTHER" id="PTHR11494:SF8">
    <property type="entry name" value="CYTOTOXIC T-LYMPHOCYTE PROTEIN 4"/>
    <property type="match status" value="1"/>
</dbReference>
<dbReference type="GO" id="GO:0042129">
    <property type="term" value="P:regulation of T cell proliferation"/>
    <property type="evidence" value="ECO:0007669"/>
    <property type="project" value="InterPro"/>
</dbReference>
<keyword evidence="3" id="KW-0732">Signal</keyword>